<dbReference type="InterPro" id="IPR013798">
    <property type="entry name" value="Indole-3-glycerol_P_synth_dom"/>
</dbReference>
<evidence type="ECO:0000256" key="7">
    <source>
        <dbReference type="ARBA" id="ARBA00023141"/>
    </source>
</evidence>
<evidence type="ECO:0000256" key="1">
    <source>
        <dbReference type="ARBA" id="ARBA00001633"/>
    </source>
</evidence>
<name>A0A840CZK7_9BACT</name>
<keyword evidence="8 10" id="KW-0456">Lyase</keyword>
<keyword evidence="4" id="KW-0028">Amino-acid biosynthesis</keyword>
<evidence type="ECO:0000256" key="2">
    <source>
        <dbReference type="ARBA" id="ARBA00004696"/>
    </source>
</evidence>
<dbReference type="NCBIfam" id="NF001377">
    <property type="entry name" value="PRK00278.2-4"/>
    <property type="match status" value="1"/>
</dbReference>
<dbReference type="EMBL" id="JACIEP010000013">
    <property type="protein sequence ID" value="MBB4037423.1"/>
    <property type="molecule type" value="Genomic_DNA"/>
</dbReference>
<dbReference type="EC" id="4.1.1.48" evidence="3"/>
<dbReference type="Proteomes" id="UP000555103">
    <property type="component" value="Unassembled WGS sequence"/>
</dbReference>
<dbReference type="Gene3D" id="3.20.20.70">
    <property type="entry name" value="Aldolase class I"/>
    <property type="match status" value="1"/>
</dbReference>
<feature type="domain" description="Indole-3-glycerol phosphate synthase" evidence="9">
    <location>
        <begin position="5"/>
        <end position="255"/>
    </location>
</feature>
<evidence type="ECO:0000256" key="5">
    <source>
        <dbReference type="ARBA" id="ARBA00022793"/>
    </source>
</evidence>
<dbReference type="Pfam" id="PF00218">
    <property type="entry name" value="IGPS"/>
    <property type="match status" value="1"/>
</dbReference>
<evidence type="ECO:0000256" key="8">
    <source>
        <dbReference type="ARBA" id="ARBA00023239"/>
    </source>
</evidence>
<dbReference type="GO" id="GO:0004425">
    <property type="term" value="F:indole-3-glycerol-phosphate synthase activity"/>
    <property type="evidence" value="ECO:0007669"/>
    <property type="project" value="UniProtKB-EC"/>
</dbReference>
<dbReference type="FunFam" id="3.20.20.70:FF:000024">
    <property type="entry name" value="Indole-3-glycerol phosphate synthase"/>
    <property type="match status" value="1"/>
</dbReference>
<dbReference type="InterPro" id="IPR013785">
    <property type="entry name" value="Aldolase_TIM"/>
</dbReference>
<evidence type="ECO:0000256" key="6">
    <source>
        <dbReference type="ARBA" id="ARBA00022822"/>
    </source>
</evidence>
<gene>
    <name evidence="10" type="ORF">GGR21_003340</name>
</gene>
<comment type="caution">
    <text evidence="10">The sequence shown here is derived from an EMBL/GenBank/DDBJ whole genome shotgun (WGS) entry which is preliminary data.</text>
</comment>
<dbReference type="AlphaFoldDB" id="A0A840CZK7"/>
<dbReference type="InterPro" id="IPR001468">
    <property type="entry name" value="Indole-3-GlycerolPSynthase_CS"/>
</dbReference>
<evidence type="ECO:0000256" key="3">
    <source>
        <dbReference type="ARBA" id="ARBA00012362"/>
    </source>
</evidence>
<reference evidence="10 11" key="1">
    <citation type="submission" date="2020-08" db="EMBL/GenBank/DDBJ databases">
        <title>Genomic Encyclopedia of Type Strains, Phase IV (KMG-IV): sequencing the most valuable type-strain genomes for metagenomic binning, comparative biology and taxonomic classification.</title>
        <authorList>
            <person name="Goeker M."/>
        </authorList>
    </citation>
    <scope>NUCLEOTIDE SEQUENCE [LARGE SCALE GENOMIC DNA]</scope>
    <source>
        <strain evidence="10 11">DSM 104969</strain>
    </source>
</reference>
<evidence type="ECO:0000256" key="4">
    <source>
        <dbReference type="ARBA" id="ARBA00022605"/>
    </source>
</evidence>
<dbReference type="InterPro" id="IPR045186">
    <property type="entry name" value="Indole-3-glycerol_P_synth"/>
</dbReference>
<protein>
    <recommendedName>
        <fullName evidence="3">indole-3-glycerol-phosphate synthase</fullName>
        <ecNumber evidence="3">4.1.1.48</ecNumber>
    </recommendedName>
</protein>
<comment type="pathway">
    <text evidence="2">Amino-acid biosynthesis; L-tryptophan biosynthesis; L-tryptophan from chorismate: step 4/5.</text>
</comment>
<accession>A0A840CZK7</accession>
<dbReference type="PROSITE" id="PS00614">
    <property type="entry name" value="IGPS"/>
    <property type="match status" value="1"/>
</dbReference>
<keyword evidence="5" id="KW-0210">Decarboxylase</keyword>
<dbReference type="PANTHER" id="PTHR22854:SF2">
    <property type="entry name" value="INDOLE-3-GLYCEROL-PHOSPHATE SYNTHASE"/>
    <property type="match status" value="1"/>
</dbReference>
<proteinExistence type="predicted"/>
<dbReference type="GO" id="GO:0004640">
    <property type="term" value="F:phosphoribosylanthranilate isomerase activity"/>
    <property type="evidence" value="ECO:0007669"/>
    <property type="project" value="TreeGrafter"/>
</dbReference>
<dbReference type="RefSeq" id="WP_183308258.1">
    <property type="nucleotide sequence ID" value="NZ_JACIEP010000013.1"/>
</dbReference>
<comment type="catalytic activity">
    <reaction evidence="1">
        <text>1-(2-carboxyphenylamino)-1-deoxy-D-ribulose 5-phosphate + H(+) = (1S,2R)-1-C-(indol-3-yl)glycerol 3-phosphate + CO2 + H2O</text>
        <dbReference type="Rhea" id="RHEA:23476"/>
        <dbReference type="ChEBI" id="CHEBI:15377"/>
        <dbReference type="ChEBI" id="CHEBI:15378"/>
        <dbReference type="ChEBI" id="CHEBI:16526"/>
        <dbReference type="ChEBI" id="CHEBI:58613"/>
        <dbReference type="ChEBI" id="CHEBI:58866"/>
        <dbReference type="EC" id="4.1.1.48"/>
    </reaction>
</comment>
<dbReference type="CDD" id="cd00331">
    <property type="entry name" value="IGPS"/>
    <property type="match status" value="1"/>
</dbReference>
<evidence type="ECO:0000313" key="10">
    <source>
        <dbReference type="EMBL" id="MBB4037423.1"/>
    </source>
</evidence>
<keyword evidence="7" id="KW-0057">Aromatic amino acid biosynthesis</keyword>
<dbReference type="GO" id="GO:0000162">
    <property type="term" value="P:L-tryptophan biosynthetic process"/>
    <property type="evidence" value="ECO:0007669"/>
    <property type="project" value="UniProtKB-UniPathway"/>
</dbReference>
<keyword evidence="11" id="KW-1185">Reference proteome</keyword>
<keyword evidence="6" id="KW-0822">Tryptophan biosynthesis</keyword>
<evidence type="ECO:0000259" key="9">
    <source>
        <dbReference type="Pfam" id="PF00218"/>
    </source>
</evidence>
<dbReference type="InterPro" id="IPR011060">
    <property type="entry name" value="RibuloseP-bd_barrel"/>
</dbReference>
<organism evidence="10 11">
    <name type="scientific">Dysgonomonas hofstadii</name>
    <dbReference type="NCBI Taxonomy" id="637886"/>
    <lineage>
        <taxon>Bacteria</taxon>
        <taxon>Pseudomonadati</taxon>
        <taxon>Bacteroidota</taxon>
        <taxon>Bacteroidia</taxon>
        <taxon>Bacteroidales</taxon>
        <taxon>Dysgonomonadaceae</taxon>
        <taxon>Dysgonomonas</taxon>
    </lineage>
</organism>
<dbReference type="PANTHER" id="PTHR22854">
    <property type="entry name" value="TRYPTOPHAN BIOSYNTHESIS PROTEIN"/>
    <property type="match status" value="1"/>
</dbReference>
<sequence>MANILDKIIANKKIEVERQKKQYSIKDMMHFIADSVEKPESFKEALVNSKTGIIAEFKRRSPSRDWIFKDATVEDVIPLYSQNGASAISVLTDMDFFGGNLADLEKARSLTNTPLLRKDFVIDEYQLYQAAWKGASAILLIASALTTEETKKLATKAKELGLDVLLEIHNEEELAQINDKVDVVGVNNRNLGTFVTDIQISFDLANKIPDEFVKISESGISQPQTVIDLQAVGYKGFLMGENFMKTSNPGKALEEFIKQLSPS</sequence>
<dbReference type="SUPFAM" id="SSF51366">
    <property type="entry name" value="Ribulose-phoshate binding barrel"/>
    <property type="match status" value="1"/>
</dbReference>
<evidence type="ECO:0000313" key="11">
    <source>
        <dbReference type="Proteomes" id="UP000555103"/>
    </source>
</evidence>
<dbReference type="UniPathway" id="UPA00035">
    <property type="reaction ID" value="UER00043"/>
</dbReference>